<evidence type="ECO:0000313" key="2">
    <source>
        <dbReference type="EMBL" id="TVU26147.1"/>
    </source>
</evidence>
<organism evidence="2 3">
    <name type="scientific">Eragrostis curvula</name>
    <name type="common">weeping love grass</name>
    <dbReference type="NCBI Taxonomy" id="38414"/>
    <lineage>
        <taxon>Eukaryota</taxon>
        <taxon>Viridiplantae</taxon>
        <taxon>Streptophyta</taxon>
        <taxon>Embryophyta</taxon>
        <taxon>Tracheophyta</taxon>
        <taxon>Spermatophyta</taxon>
        <taxon>Magnoliopsida</taxon>
        <taxon>Liliopsida</taxon>
        <taxon>Poales</taxon>
        <taxon>Poaceae</taxon>
        <taxon>PACMAD clade</taxon>
        <taxon>Chloridoideae</taxon>
        <taxon>Eragrostideae</taxon>
        <taxon>Eragrostidinae</taxon>
        <taxon>Eragrostis</taxon>
    </lineage>
</organism>
<proteinExistence type="predicted"/>
<accession>A0A5J9USM7</accession>
<feature type="non-terminal residue" evidence="2">
    <location>
        <position position="1"/>
    </location>
</feature>
<dbReference type="EMBL" id="RWGY01000013">
    <property type="protein sequence ID" value="TVU26147.1"/>
    <property type="molecule type" value="Genomic_DNA"/>
</dbReference>
<evidence type="ECO:0000313" key="3">
    <source>
        <dbReference type="Proteomes" id="UP000324897"/>
    </source>
</evidence>
<dbReference type="Proteomes" id="UP000324897">
    <property type="component" value="Chromosome 2"/>
</dbReference>
<name>A0A5J9USM7_9POAL</name>
<keyword evidence="1" id="KW-0732">Signal</keyword>
<comment type="caution">
    <text evidence="2">The sequence shown here is derived from an EMBL/GenBank/DDBJ whole genome shotgun (WGS) entry which is preliminary data.</text>
</comment>
<dbReference type="AlphaFoldDB" id="A0A5J9USM7"/>
<evidence type="ECO:0008006" key="4">
    <source>
        <dbReference type="Google" id="ProtNLM"/>
    </source>
</evidence>
<gene>
    <name evidence="2" type="ORF">EJB05_28683</name>
</gene>
<protein>
    <recommendedName>
        <fullName evidence="4">Embryo surrounding factor 1 brassicaceae domain-containing protein</fullName>
    </recommendedName>
</protein>
<dbReference type="Gramene" id="TVU26147">
    <property type="protein sequence ID" value="TVU26147"/>
    <property type="gene ID" value="EJB05_28683"/>
</dbReference>
<evidence type="ECO:0000256" key="1">
    <source>
        <dbReference type="SAM" id="SignalP"/>
    </source>
</evidence>
<reference evidence="2 3" key="1">
    <citation type="journal article" date="2019" name="Sci. Rep.">
        <title>A high-quality genome of Eragrostis curvula grass provides insights into Poaceae evolution and supports new strategies to enhance forage quality.</title>
        <authorList>
            <person name="Carballo J."/>
            <person name="Santos B.A.C.M."/>
            <person name="Zappacosta D."/>
            <person name="Garbus I."/>
            <person name="Selva J.P."/>
            <person name="Gallo C.A."/>
            <person name="Diaz A."/>
            <person name="Albertini E."/>
            <person name="Caccamo M."/>
            <person name="Echenique V."/>
        </authorList>
    </citation>
    <scope>NUCLEOTIDE SEQUENCE [LARGE SCALE GENOMIC DNA]</scope>
    <source>
        <strain evidence="3">cv. Victoria</strain>
        <tissue evidence="2">Leaf</tissue>
    </source>
</reference>
<sequence>MMVKCRGGMVGLVAVFLFMGLISSPALCRPQPLKAGGNPAINSTTSLDAVTNCDLEFCVKRICLHHGKVVDCYCCAPDLYRDSCYDTMNKCRANCPACI</sequence>
<feature type="signal peptide" evidence="1">
    <location>
        <begin position="1"/>
        <end position="28"/>
    </location>
</feature>
<feature type="chain" id="PRO_5023859470" description="Embryo surrounding factor 1 brassicaceae domain-containing protein" evidence="1">
    <location>
        <begin position="29"/>
        <end position="99"/>
    </location>
</feature>
<keyword evidence="3" id="KW-1185">Reference proteome</keyword>